<dbReference type="InterPro" id="IPR001128">
    <property type="entry name" value="Cyt_P450"/>
</dbReference>
<comment type="cofactor">
    <cofactor evidence="1">
        <name>heme</name>
        <dbReference type="ChEBI" id="CHEBI:30413"/>
    </cofactor>
</comment>
<sequence length="179" mass="20894">MHIQLLDFFFLFFFFAAIFFFLFKAPSHANRNKKKKKKAPALPKQFPVIGSYLDYLANFDRRIQWLSDVVHISPANTYVFHRLGQQFVLTGNPAVLQHILKTHFPVYQKGQAFRQTLTDFLGNGIFNTDGDTWKFQRQVASHIFNTTSLRKFVEQVVDTEINDRLIPILSTRRSPKQSP</sequence>
<dbReference type="Pfam" id="PF00067">
    <property type="entry name" value="p450"/>
    <property type="match status" value="1"/>
</dbReference>
<evidence type="ECO:0000256" key="6">
    <source>
        <dbReference type="ARBA" id="ARBA00023004"/>
    </source>
</evidence>
<dbReference type="AlphaFoldDB" id="A0AAE1MII8"/>
<evidence type="ECO:0000256" key="4">
    <source>
        <dbReference type="ARBA" id="ARBA00022723"/>
    </source>
</evidence>
<proteinExistence type="inferred from homology"/>
<keyword evidence="8" id="KW-0812">Transmembrane</keyword>
<protein>
    <recommendedName>
        <fullName evidence="11">Cytochrome P450</fullName>
    </recommendedName>
</protein>
<dbReference type="Gene3D" id="1.10.630.10">
    <property type="entry name" value="Cytochrome P450"/>
    <property type="match status" value="1"/>
</dbReference>
<keyword evidence="4" id="KW-0479">Metal-binding</keyword>
<keyword evidence="10" id="KW-1185">Reference proteome</keyword>
<evidence type="ECO:0000256" key="5">
    <source>
        <dbReference type="ARBA" id="ARBA00023002"/>
    </source>
</evidence>
<evidence type="ECO:0000313" key="10">
    <source>
        <dbReference type="Proteomes" id="UP001293593"/>
    </source>
</evidence>
<dbReference type="Proteomes" id="UP001293593">
    <property type="component" value="Unassembled WGS sequence"/>
</dbReference>
<keyword evidence="8" id="KW-0472">Membrane</keyword>
<dbReference type="PANTHER" id="PTHR24296">
    <property type="entry name" value="CYTOCHROME P450"/>
    <property type="match status" value="1"/>
</dbReference>
<name>A0AAE1MII8_9FABA</name>
<evidence type="ECO:0000256" key="7">
    <source>
        <dbReference type="ARBA" id="ARBA00023033"/>
    </source>
</evidence>
<evidence type="ECO:0000313" key="9">
    <source>
        <dbReference type="EMBL" id="KAK4261596.1"/>
    </source>
</evidence>
<dbReference type="GO" id="GO:0020037">
    <property type="term" value="F:heme binding"/>
    <property type="evidence" value="ECO:0007669"/>
    <property type="project" value="InterPro"/>
</dbReference>
<dbReference type="GO" id="GO:0005506">
    <property type="term" value="F:iron ion binding"/>
    <property type="evidence" value="ECO:0007669"/>
    <property type="project" value="InterPro"/>
</dbReference>
<comment type="caution">
    <text evidence="9">The sequence shown here is derived from an EMBL/GenBank/DDBJ whole genome shotgun (WGS) entry which is preliminary data.</text>
</comment>
<dbReference type="GO" id="GO:0016705">
    <property type="term" value="F:oxidoreductase activity, acting on paired donors, with incorporation or reduction of molecular oxygen"/>
    <property type="evidence" value="ECO:0007669"/>
    <property type="project" value="InterPro"/>
</dbReference>
<keyword evidence="8" id="KW-1133">Transmembrane helix</keyword>
<evidence type="ECO:0000256" key="1">
    <source>
        <dbReference type="ARBA" id="ARBA00001971"/>
    </source>
</evidence>
<dbReference type="InterPro" id="IPR036396">
    <property type="entry name" value="Cyt_P450_sf"/>
</dbReference>
<evidence type="ECO:0008006" key="11">
    <source>
        <dbReference type="Google" id="ProtNLM"/>
    </source>
</evidence>
<comment type="similarity">
    <text evidence="2">Belongs to the cytochrome P450 family.</text>
</comment>
<evidence type="ECO:0000256" key="8">
    <source>
        <dbReference type="SAM" id="Phobius"/>
    </source>
</evidence>
<dbReference type="EMBL" id="JAWXYG010000010">
    <property type="protein sequence ID" value="KAK4261596.1"/>
    <property type="molecule type" value="Genomic_DNA"/>
</dbReference>
<keyword evidence="3" id="KW-0349">Heme</keyword>
<evidence type="ECO:0000256" key="2">
    <source>
        <dbReference type="ARBA" id="ARBA00010617"/>
    </source>
</evidence>
<keyword evidence="7" id="KW-0503">Monooxygenase</keyword>
<keyword evidence="6" id="KW-0408">Iron</keyword>
<keyword evidence="5" id="KW-0560">Oxidoreductase</keyword>
<organism evidence="9 10">
    <name type="scientific">Acacia crassicarpa</name>
    <name type="common">northern wattle</name>
    <dbReference type="NCBI Taxonomy" id="499986"/>
    <lineage>
        <taxon>Eukaryota</taxon>
        <taxon>Viridiplantae</taxon>
        <taxon>Streptophyta</taxon>
        <taxon>Embryophyta</taxon>
        <taxon>Tracheophyta</taxon>
        <taxon>Spermatophyta</taxon>
        <taxon>Magnoliopsida</taxon>
        <taxon>eudicotyledons</taxon>
        <taxon>Gunneridae</taxon>
        <taxon>Pentapetalae</taxon>
        <taxon>rosids</taxon>
        <taxon>fabids</taxon>
        <taxon>Fabales</taxon>
        <taxon>Fabaceae</taxon>
        <taxon>Caesalpinioideae</taxon>
        <taxon>mimosoid clade</taxon>
        <taxon>Acacieae</taxon>
        <taxon>Acacia</taxon>
    </lineage>
</organism>
<gene>
    <name evidence="9" type="ORF">QN277_004567</name>
</gene>
<dbReference type="GO" id="GO:0004497">
    <property type="term" value="F:monooxygenase activity"/>
    <property type="evidence" value="ECO:0007669"/>
    <property type="project" value="UniProtKB-KW"/>
</dbReference>
<feature type="transmembrane region" description="Helical" evidence="8">
    <location>
        <begin position="6"/>
        <end position="25"/>
    </location>
</feature>
<reference evidence="9" key="1">
    <citation type="submission" date="2023-10" db="EMBL/GenBank/DDBJ databases">
        <title>Chromosome-level genome of the transformable northern wattle, Acacia crassicarpa.</title>
        <authorList>
            <person name="Massaro I."/>
            <person name="Sinha N.R."/>
            <person name="Poethig S."/>
            <person name="Leichty A.R."/>
        </authorList>
    </citation>
    <scope>NUCLEOTIDE SEQUENCE</scope>
    <source>
        <strain evidence="9">Acra3RX</strain>
        <tissue evidence="9">Leaf</tissue>
    </source>
</reference>
<accession>A0AAE1MII8</accession>
<dbReference type="SUPFAM" id="SSF48264">
    <property type="entry name" value="Cytochrome P450"/>
    <property type="match status" value="1"/>
</dbReference>
<evidence type="ECO:0000256" key="3">
    <source>
        <dbReference type="ARBA" id="ARBA00022617"/>
    </source>
</evidence>